<comment type="caution">
    <text evidence="7">The sequence shown here is derived from an EMBL/GenBank/DDBJ whole genome shotgun (WGS) entry which is preliminary data.</text>
</comment>
<organism evidence="7 8">
    <name type="scientific">Meridianimarinicoccus roseus</name>
    <dbReference type="NCBI Taxonomy" id="2072018"/>
    <lineage>
        <taxon>Bacteria</taxon>
        <taxon>Pseudomonadati</taxon>
        <taxon>Pseudomonadota</taxon>
        <taxon>Alphaproteobacteria</taxon>
        <taxon>Rhodobacterales</taxon>
        <taxon>Paracoccaceae</taxon>
        <taxon>Meridianimarinicoccus</taxon>
    </lineage>
</organism>
<evidence type="ECO:0000259" key="5">
    <source>
        <dbReference type="Pfam" id="PF13007"/>
    </source>
</evidence>
<keyword evidence="8" id="KW-1185">Reference proteome</keyword>
<feature type="compositionally biased region" description="Basic residues" evidence="2">
    <location>
        <begin position="97"/>
        <end position="106"/>
    </location>
</feature>
<dbReference type="NCBIfam" id="NF033517">
    <property type="entry name" value="transpos_IS66"/>
    <property type="match status" value="1"/>
</dbReference>
<feature type="domain" description="Transposase IS66 central" evidence="3">
    <location>
        <begin position="184"/>
        <end position="474"/>
    </location>
</feature>
<dbReference type="Pfam" id="PF13817">
    <property type="entry name" value="DDE_Tnp_IS66_C"/>
    <property type="match status" value="1"/>
</dbReference>
<dbReference type="InterPro" id="IPR004291">
    <property type="entry name" value="Transposase_IS66_central"/>
</dbReference>
<gene>
    <name evidence="7" type="ORF">DKT77_12600</name>
</gene>
<dbReference type="InterPro" id="IPR024463">
    <property type="entry name" value="Transposase_TnpC_homeodom"/>
</dbReference>
<dbReference type="InterPro" id="IPR052344">
    <property type="entry name" value="Transposase-related"/>
</dbReference>
<dbReference type="InterPro" id="IPR024474">
    <property type="entry name" value="Znf_dom_IS66"/>
</dbReference>
<keyword evidence="1" id="KW-0175">Coiled coil</keyword>
<feature type="coiled-coil region" evidence="1">
    <location>
        <begin position="27"/>
        <end position="54"/>
    </location>
</feature>
<dbReference type="EMBL" id="QGKU01000038">
    <property type="protein sequence ID" value="PWR02422.1"/>
    <property type="molecule type" value="Genomic_DNA"/>
</dbReference>
<evidence type="ECO:0000259" key="6">
    <source>
        <dbReference type="Pfam" id="PF13817"/>
    </source>
</evidence>
<feature type="domain" description="Transposase IS66 zinc-finger binding" evidence="4">
    <location>
        <begin position="127"/>
        <end position="167"/>
    </location>
</feature>
<dbReference type="PANTHER" id="PTHR33678">
    <property type="entry name" value="BLL1576 PROTEIN"/>
    <property type="match status" value="1"/>
</dbReference>
<dbReference type="OrthoDB" id="9800877at2"/>
<dbReference type="InterPro" id="IPR039552">
    <property type="entry name" value="IS66_C"/>
</dbReference>
<evidence type="ECO:0000313" key="7">
    <source>
        <dbReference type="EMBL" id="PWR02422.1"/>
    </source>
</evidence>
<reference evidence="7 8" key="1">
    <citation type="submission" date="2018-05" db="EMBL/GenBank/DDBJ databases">
        <title>Rhodobacteraceae gen. nov., sp. nov. isolated from sea water.</title>
        <authorList>
            <person name="Ren Y."/>
        </authorList>
    </citation>
    <scope>NUCLEOTIDE SEQUENCE [LARGE SCALE GENOMIC DNA]</scope>
    <source>
        <strain evidence="7 8">TG-679</strain>
    </source>
</reference>
<protein>
    <submittedName>
        <fullName evidence="7">IS66 family transposase</fullName>
    </submittedName>
</protein>
<proteinExistence type="predicted"/>
<dbReference type="AlphaFoldDB" id="A0A2V2LB43"/>
<evidence type="ECO:0000259" key="4">
    <source>
        <dbReference type="Pfam" id="PF13005"/>
    </source>
</evidence>
<sequence>MSAMTAAAEDLDLSVLPPDYRAAFEALQATAARAAELEEIVKRLEHLVAELNQVVHGKKSEKLSEDDRQLAFEDLETAVAEAREQKQTEAPGDDTPKRKRIARRNRGNLPEGLPRIERVIEPDSLDCPCGCGQMHKIGEDRSERLDIVPAQCRVIVTVRPKYACRTCTDGVTQAPTPPWLIEGGLPTEGAIAHVLVSKYADHLPVYRQSQILARSGIDIHRSTLADWVGVAAFHLGPVVDRLAEHLKTSTKLFMDETTAPVLDPGRGQTKTGYLWALARDDRAWGGDDPPGVVYFYAPDRRGENAEKFLKGFNGILQLDGYQGYNRLTRPDRKGGDPILVAHCWAHARRKLKEVFDRDGSEIAAEGLLRIAEFYAVEADIRGIAPGQRLSARKARTAPLVAAFGDWLQAQRKRVSAKSRLGEKLAYIHRHWDGLQTFLHDGRVEIDSNPVENLVRPIALNRKNALFAGHDEGGKAWGRIASLIETAKINGVEPFAYLKATLEAIANAHPQNRIDELLPWNVKPSS</sequence>
<evidence type="ECO:0000256" key="1">
    <source>
        <dbReference type="SAM" id="Coils"/>
    </source>
</evidence>
<evidence type="ECO:0000259" key="3">
    <source>
        <dbReference type="Pfam" id="PF03050"/>
    </source>
</evidence>
<dbReference type="PANTHER" id="PTHR33678:SF1">
    <property type="entry name" value="BLL1576 PROTEIN"/>
    <property type="match status" value="1"/>
</dbReference>
<name>A0A2V2LB43_9RHOB</name>
<evidence type="ECO:0000313" key="8">
    <source>
        <dbReference type="Proteomes" id="UP000245680"/>
    </source>
</evidence>
<feature type="domain" description="Transposase TnpC homeodomain" evidence="5">
    <location>
        <begin position="43"/>
        <end position="117"/>
    </location>
</feature>
<accession>A0A2V2LB43</accession>
<dbReference type="Pfam" id="PF13007">
    <property type="entry name" value="LZ_Tnp_IS66"/>
    <property type="match status" value="1"/>
</dbReference>
<feature type="region of interest" description="Disordered" evidence="2">
    <location>
        <begin position="82"/>
        <end position="109"/>
    </location>
</feature>
<feature type="domain" description="Transposase IS66 C-terminal" evidence="6">
    <location>
        <begin position="481"/>
        <end position="519"/>
    </location>
</feature>
<dbReference type="Pfam" id="PF03050">
    <property type="entry name" value="DDE_Tnp_IS66"/>
    <property type="match status" value="1"/>
</dbReference>
<evidence type="ECO:0000256" key="2">
    <source>
        <dbReference type="SAM" id="MobiDB-lite"/>
    </source>
</evidence>
<dbReference type="Pfam" id="PF13005">
    <property type="entry name" value="zf-IS66"/>
    <property type="match status" value="1"/>
</dbReference>
<dbReference type="Proteomes" id="UP000245680">
    <property type="component" value="Unassembled WGS sequence"/>
</dbReference>